<dbReference type="Proteomes" id="UP000252139">
    <property type="component" value="Unassembled WGS sequence"/>
</dbReference>
<dbReference type="EMBL" id="PJQL01004711">
    <property type="protein sequence ID" value="RCH79089.1"/>
    <property type="molecule type" value="Genomic_DNA"/>
</dbReference>
<sequence>MNLKATETADMDRREKLNVLSITVRKRRNHDNDMRNGQGGASHVLGNIFNCKHSSST</sequence>
<feature type="region of interest" description="Disordered" evidence="1">
    <location>
        <begin position="28"/>
        <end position="57"/>
    </location>
</feature>
<reference evidence="2 3" key="1">
    <citation type="journal article" date="2018" name="G3 (Bethesda)">
        <title>Phylogenetic and Phylogenomic Definition of Rhizopus Species.</title>
        <authorList>
            <person name="Gryganskyi A.P."/>
            <person name="Golan J."/>
            <person name="Dolatabadi S."/>
            <person name="Mondo S."/>
            <person name="Robb S."/>
            <person name="Idnurm A."/>
            <person name="Muszewska A."/>
            <person name="Steczkiewicz K."/>
            <person name="Masonjones S."/>
            <person name="Liao H.L."/>
            <person name="Gajdeczka M.T."/>
            <person name="Anike F."/>
            <person name="Vuek A."/>
            <person name="Anishchenko I.M."/>
            <person name="Voigt K."/>
            <person name="de Hoog G.S."/>
            <person name="Smith M.E."/>
            <person name="Heitman J."/>
            <person name="Vilgalys R."/>
            <person name="Stajich J.E."/>
        </authorList>
    </citation>
    <scope>NUCLEOTIDE SEQUENCE [LARGE SCALE GENOMIC DNA]</scope>
    <source>
        <strain evidence="2 3">CBS 357.93</strain>
    </source>
</reference>
<proteinExistence type="predicted"/>
<accession>A0A367IN48</accession>
<evidence type="ECO:0000313" key="3">
    <source>
        <dbReference type="Proteomes" id="UP000252139"/>
    </source>
</evidence>
<organism evidence="2 3">
    <name type="scientific">Rhizopus azygosporus</name>
    <name type="common">Rhizopus microsporus var. azygosporus</name>
    <dbReference type="NCBI Taxonomy" id="86630"/>
    <lineage>
        <taxon>Eukaryota</taxon>
        <taxon>Fungi</taxon>
        <taxon>Fungi incertae sedis</taxon>
        <taxon>Mucoromycota</taxon>
        <taxon>Mucoromycotina</taxon>
        <taxon>Mucoromycetes</taxon>
        <taxon>Mucorales</taxon>
        <taxon>Mucorineae</taxon>
        <taxon>Rhizopodaceae</taxon>
        <taxon>Rhizopus</taxon>
    </lineage>
</organism>
<feature type="non-terminal residue" evidence="2">
    <location>
        <position position="57"/>
    </location>
</feature>
<name>A0A367IN48_RHIAZ</name>
<evidence type="ECO:0000256" key="1">
    <source>
        <dbReference type="SAM" id="MobiDB-lite"/>
    </source>
</evidence>
<gene>
    <name evidence="2" type="ORF">CU097_000820</name>
</gene>
<evidence type="ECO:0000313" key="2">
    <source>
        <dbReference type="EMBL" id="RCH79089.1"/>
    </source>
</evidence>
<protein>
    <submittedName>
        <fullName evidence="2">Uncharacterized protein</fullName>
    </submittedName>
</protein>
<comment type="caution">
    <text evidence="2">The sequence shown here is derived from an EMBL/GenBank/DDBJ whole genome shotgun (WGS) entry which is preliminary data.</text>
</comment>
<dbReference type="AlphaFoldDB" id="A0A367IN48"/>
<keyword evidence="3" id="KW-1185">Reference proteome</keyword>